<dbReference type="NCBIfam" id="TIGR00099">
    <property type="entry name" value="Cof-subfamily"/>
    <property type="match status" value="1"/>
</dbReference>
<dbReference type="PANTHER" id="PTHR10000:SF25">
    <property type="entry name" value="PHOSPHATASE YKRA-RELATED"/>
    <property type="match status" value="1"/>
</dbReference>
<name>A0A2A3YEU7_9MICO</name>
<accession>A0A2A3YEU7</accession>
<feature type="region of interest" description="Disordered" evidence="1">
    <location>
        <begin position="1"/>
        <end position="32"/>
    </location>
</feature>
<dbReference type="InterPro" id="IPR000150">
    <property type="entry name" value="Cof"/>
</dbReference>
<comment type="caution">
    <text evidence="2">The sequence shown here is derived from an EMBL/GenBank/DDBJ whole genome shotgun (WGS) entry which is preliminary data.</text>
</comment>
<feature type="region of interest" description="Disordered" evidence="1">
    <location>
        <begin position="50"/>
        <end position="77"/>
    </location>
</feature>
<evidence type="ECO:0000256" key="1">
    <source>
        <dbReference type="SAM" id="MobiDB-lite"/>
    </source>
</evidence>
<dbReference type="Gene3D" id="3.30.1240.10">
    <property type="match status" value="1"/>
</dbReference>
<proteinExistence type="predicted"/>
<protein>
    <recommendedName>
        <fullName evidence="4">Haloacid dehalogenase</fullName>
    </recommendedName>
</protein>
<evidence type="ECO:0000313" key="3">
    <source>
        <dbReference type="Proteomes" id="UP000218598"/>
    </source>
</evidence>
<dbReference type="SUPFAM" id="SSF56784">
    <property type="entry name" value="HAD-like"/>
    <property type="match status" value="1"/>
</dbReference>
<sequence>MRPGPRYHRRAARPGRPGSGAGRQRCARDHRGSLPLLDLRDLRGHPGLRRLGHLLHPGPADARPRHAGPGRRAGLQPRPCVQLHDHALRGAPGRRRECEPPCRWCCHRPQARRAGPVHPRRPGDRELDGGPVILDPGRRIVFLDVDGTIIAHDGILPTSTVDAIRSARAAGHRVLLATGRSPSELDPRLAEIGFDGAVLGAGAFVHLGEDWVVQHAMPVAKARRMIEVFGQLDLDYVLQARDGVYPVASRREEMRRMLGIEDRPGLGPGEELDIEQVAEKAPLDAIAKAIFLGVTPDAFERVHQALTPEGFSVITGTITHLGTGGGEVSLAGVNKGSAILALLDQLGLDVADSIGIGDNNNDLEMLRITGVGIAMGEATPEARAAADEITGTVHQSGIAQAFARHGLLDTPAPEGKGSATAGAAQR</sequence>
<dbReference type="PANTHER" id="PTHR10000">
    <property type="entry name" value="PHOSPHOSERINE PHOSPHATASE"/>
    <property type="match status" value="1"/>
</dbReference>
<gene>
    <name evidence="2" type="ORF">CIK66_14750</name>
</gene>
<evidence type="ECO:0008006" key="4">
    <source>
        <dbReference type="Google" id="ProtNLM"/>
    </source>
</evidence>
<dbReference type="GO" id="GO:0000287">
    <property type="term" value="F:magnesium ion binding"/>
    <property type="evidence" value="ECO:0007669"/>
    <property type="project" value="TreeGrafter"/>
</dbReference>
<dbReference type="EMBL" id="NRGR01000024">
    <property type="protein sequence ID" value="PCC38292.1"/>
    <property type="molecule type" value="Genomic_DNA"/>
</dbReference>
<dbReference type="Gene3D" id="3.40.50.1000">
    <property type="entry name" value="HAD superfamily/HAD-like"/>
    <property type="match status" value="1"/>
</dbReference>
<organism evidence="2 3">
    <name type="scientific">Brachybacterium alimentarium</name>
    <dbReference type="NCBI Taxonomy" id="47845"/>
    <lineage>
        <taxon>Bacteria</taxon>
        <taxon>Bacillati</taxon>
        <taxon>Actinomycetota</taxon>
        <taxon>Actinomycetes</taxon>
        <taxon>Micrococcales</taxon>
        <taxon>Dermabacteraceae</taxon>
        <taxon>Brachybacterium</taxon>
    </lineage>
</organism>
<dbReference type="AlphaFoldDB" id="A0A2A3YEU7"/>
<feature type="compositionally biased region" description="Basic residues" evidence="1">
    <location>
        <begin position="1"/>
        <end position="13"/>
    </location>
</feature>
<dbReference type="InterPro" id="IPR023214">
    <property type="entry name" value="HAD_sf"/>
</dbReference>
<dbReference type="GO" id="GO:0016791">
    <property type="term" value="F:phosphatase activity"/>
    <property type="evidence" value="ECO:0007669"/>
    <property type="project" value="UniProtKB-ARBA"/>
</dbReference>
<dbReference type="InterPro" id="IPR036412">
    <property type="entry name" value="HAD-like_sf"/>
</dbReference>
<evidence type="ECO:0000313" key="2">
    <source>
        <dbReference type="EMBL" id="PCC38292.1"/>
    </source>
</evidence>
<dbReference type="Proteomes" id="UP000218598">
    <property type="component" value="Unassembled WGS sequence"/>
</dbReference>
<dbReference type="GO" id="GO:0005829">
    <property type="term" value="C:cytosol"/>
    <property type="evidence" value="ECO:0007669"/>
    <property type="project" value="TreeGrafter"/>
</dbReference>
<reference evidence="2 3" key="1">
    <citation type="journal article" date="2017" name="Elife">
        <title>Extensive horizontal gene transfer in cheese-associated bacteria.</title>
        <authorList>
            <person name="Bonham K.S."/>
            <person name="Wolfe B.E."/>
            <person name="Dutton R.J."/>
        </authorList>
    </citation>
    <scope>NUCLEOTIDE SEQUENCE [LARGE SCALE GENOMIC DNA]</scope>
    <source>
        <strain evidence="2 3">341_9</strain>
    </source>
</reference>
<dbReference type="Pfam" id="PF08282">
    <property type="entry name" value="Hydrolase_3"/>
    <property type="match status" value="1"/>
</dbReference>
<keyword evidence="3" id="KW-1185">Reference proteome</keyword>